<evidence type="ECO:0008006" key="3">
    <source>
        <dbReference type="Google" id="ProtNLM"/>
    </source>
</evidence>
<organism evidence="1 2">
    <name type="scientific">Shouchella clausii</name>
    <name type="common">Alkalihalobacillus clausii</name>
    <dbReference type="NCBI Taxonomy" id="79880"/>
    <lineage>
        <taxon>Bacteria</taxon>
        <taxon>Bacillati</taxon>
        <taxon>Bacillota</taxon>
        <taxon>Bacilli</taxon>
        <taxon>Bacillales</taxon>
        <taxon>Bacillaceae</taxon>
        <taxon>Shouchella</taxon>
    </lineage>
</organism>
<reference evidence="1 2" key="1">
    <citation type="submission" date="2017-07" db="EMBL/GenBank/DDBJ databases">
        <title>Isolation and whole genome analysis of endospore-forming bacteria from heroin.</title>
        <authorList>
            <person name="Kalinowski J."/>
            <person name="Ahrens B."/>
            <person name="Al-Dilaimi A."/>
            <person name="Winkler A."/>
            <person name="Wibberg D."/>
            <person name="Schleenbecker U."/>
            <person name="Ruckert C."/>
            <person name="Wolfel R."/>
            <person name="Grass G."/>
        </authorList>
    </citation>
    <scope>NUCLEOTIDE SEQUENCE [LARGE SCALE GENOMIC DNA]</scope>
    <source>
        <strain evidence="1 2">7539</strain>
    </source>
</reference>
<evidence type="ECO:0000313" key="1">
    <source>
        <dbReference type="EMBL" id="PAE90936.1"/>
    </source>
</evidence>
<dbReference type="AlphaFoldDB" id="A0A268P5B7"/>
<accession>A0A268P5B7</accession>
<protein>
    <recommendedName>
        <fullName evidence="3">Phage head-tail connector protein</fullName>
    </recommendedName>
</protein>
<dbReference type="Pfam" id="PF05135">
    <property type="entry name" value="Phage_connect_1"/>
    <property type="match status" value="1"/>
</dbReference>
<name>A0A268P5B7_SHOCL</name>
<evidence type="ECO:0000313" key="2">
    <source>
        <dbReference type="Proteomes" id="UP000216207"/>
    </source>
</evidence>
<proteinExistence type="predicted"/>
<dbReference type="EMBL" id="NPCC01000002">
    <property type="protein sequence ID" value="PAE90936.1"/>
    <property type="molecule type" value="Genomic_DNA"/>
</dbReference>
<sequence length="108" mass="12330">MIKQIKTLLGIKDDLQDDVLEIIVANVQSHLRVLLGKDVPQHLNFIVTEISVRRFNRIGTEGMKSESVEGHKIDFYDLKDEFTPYMDIINAEKGDNDDKGSRGKVLFI</sequence>
<dbReference type="RefSeq" id="WP_095326000.1">
    <property type="nucleotide sequence ID" value="NZ_NPCC01000002.1"/>
</dbReference>
<comment type="caution">
    <text evidence="1">The sequence shown here is derived from an EMBL/GenBank/DDBJ whole genome shotgun (WGS) entry which is preliminary data.</text>
</comment>
<dbReference type="InterPro" id="IPR021146">
    <property type="entry name" value="Phage_gp6-like_head-tail"/>
</dbReference>
<dbReference type="Proteomes" id="UP000216207">
    <property type="component" value="Unassembled WGS sequence"/>
</dbReference>
<gene>
    <name evidence="1" type="ORF">CHH72_00515</name>
</gene>